<comment type="caution">
    <text evidence="3">The sequence shown here is derived from an EMBL/GenBank/DDBJ whole genome shotgun (WGS) entry which is preliminary data.</text>
</comment>
<feature type="signal peptide" evidence="2">
    <location>
        <begin position="1"/>
        <end position="32"/>
    </location>
</feature>
<proteinExistence type="predicted"/>
<name>A0A839F0K8_9HYPH</name>
<gene>
    <name evidence="3" type="ORF">FHW16_005896</name>
</gene>
<feature type="compositionally biased region" description="Polar residues" evidence="1">
    <location>
        <begin position="78"/>
        <end position="92"/>
    </location>
</feature>
<dbReference type="EMBL" id="JACGXN010000027">
    <property type="protein sequence ID" value="MBA8882147.1"/>
    <property type="molecule type" value="Genomic_DNA"/>
</dbReference>
<sequence length="297" mass="31253">MIRSQAKAYVQRVIALFLVLAFIAAGTASSYAASLTGPSAGRLITGSGANFAQRARFISPDTMDPTMDGVGTNRYSYSDNDPVNKSDPNGHQFNGMGESEARAKAAEQQAKDIVDRATAAAQKEGLKRTETAVDIGMAAPTPPQVKAALGIIKGAFIIGRLNATITVSPVTPATNMTTPTITAVTPPTKTFETYNKTNPETGVVYNGRTSGTGTPEQNIARRDAKHDALDALGYGPARLDKTSSNPDAIRGREQQNIDAAGGAQSMEGTSANKINGISPNNPKLDRYMDAAKKEFGE</sequence>
<accession>A0A839F0K8</accession>
<reference evidence="3 4" key="1">
    <citation type="submission" date="2020-07" db="EMBL/GenBank/DDBJ databases">
        <title>Genomic Encyclopedia of Type Strains, Phase IV (KMG-V): Genome sequencing to study the core and pangenomes of soil and plant-associated prokaryotes.</title>
        <authorList>
            <person name="Whitman W."/>
        </authorList>
    </citation>
    <scope>NUCLEOTIDE SEQUENCE [LARGE SCALE GENOMIC DNA]</scope>
    <source>
        <strain evidence="3 4">AN3</strain>
    </source>
</reference>
<feature type="region of interest" description="Disordered" evidence="1">
    <location>
        <begin position="260"/>
        <end position="284"/>
    </location>
</feature>
<evidence type="ECO:0000256" key="1">
    <source>
        <dbReference type="SAM" id="MobiDB-lite"/>
    </source>
</evidence>
<feature type="chain" id="PRO_5032790701" evidence="2">
    <location>
        <begin position="33"/>
        <end position="297"/>
    </location>
</feature>
<dbReference type="Gene3D" id="2.180.10.10">
    <property type="entry name" value="RHS repeat-associated core"/>
    <property type="match status" value="1"/>
</dbReference>
<dbReference type="AlphaFoldDB" id="A0A839F0K8"/>
<keyword evidence="2" id="KW-0732">Signal</keyword>
<keyword evidence="4" id="KW-1185">Reference proteome</keyword>
<evidence type="ECO:0000313" key="4">
    <source>
        <dbReference type="Proteomes" id="UP000549052"/>
    </source>
</evidence>
<evidence type="ECO:0000313" key="3">
    <source>
        <dbReference type="EMBL" id="MBA8882147.1"/>
    </source>
</evidence>
<dbReference type="RefSeq" id="WP_182552837.1">
    <property type="nucleotide sequence ID" value="NZ_JACGXN010000027.1"/>
</dbReference>
<feature type="region of interest" description="Disordered" evidence="1">
    <location>
        <begin position="196"/>
        <end position="216"/>
    </location>
</feature>
<organism evidence="3 4">
    <name type="scientific">Phyllobacterium myrsinacearum</name>
    <dbReference type="NCBI Taxonomy" id="28101"/>
    <lineage>
        <taxon>Bacteria</taxon>
        <taxon>Pseudomonadati</taxon>
        <taxon>Pseudomonadota</taxon>
        <taxon>Alphaproteobacteria</taxon>
        <taxon>Hyphomicrobiales</taxon>
        <taxon>Phyllobacteriaceae</taxon>
        <taxon>Phyllobacterium</taxon>
    </lineage>
</organism>
<feature type="compositionally biased region" description="Basic and acidic residues" evidence="1">
    <location>
        <begin position="99"/>
        <end position="108"/>
    </location>
</feature>
<feature type="compositionally biased region" description="Polar residues" evidence="1">
    <location>
        <begin position="207"/>
        <end position="216"/>
    </location>
</feature>
<feature type="compositionally biased region" description="Polar residues" evidence="1">
    <location>
        <begin position="266"/>
        <end position="281"/>
    </location>
</feature>
<dbReference type="Proteomes" id="UP000549052">
    <property type="component" value="Unassembled WGS sequence"/>
</dbReference>
<protein>
    <submittedName>
        <fullName evidence="3">Uncharacterized protein</fullName>
    </submittedName>
</protein>
<feature type="region of interest" description="Disordered" evidence="1">
    <location>
        <begin position="78"/>
        <end position="108"/>
    </location>
</feature>
<evidence type="ECO:0000256" key="2">
    <source>
        <dbReference type="SAM" id="SignalP"/>
    </source>
</evidence>